<dbReference type="InterPro" id="IPR043133">
    <property type="entry name" value="GTP-CH-I_C/QueF"/>
</dbReference>
<evidence type="ECO:0000259" key="4">
    <source>
        <dbReference type="Pfam" id="PF01227"/>
    </source>
</evidence>
<dbReference type="EMBL" id="LAZR01010563">
    <property type="protein sequence ID" value="KKM66288.1"/>
    <property type="molecule type" value="Genomic_DNA"/>
</dbReference>
<dbReference type="SUPFAM" id="SSF55620">
    <property type="entry name" value="Tetrahydrobiopterin biosynthesis enzymes-like"/>
    <property type="match status" value="1"/>
</dbReference>
<evidence type="ECO:0000256" key="1">
    <source>
        <dbReference type="ARBA" id="ARBA00005080"/>
    </source>
</evidence>
<keyword evidence="3" id="KW-0378">Hydrolase</keyword>
<dbReference type="AlphaFoldDB" id="A0A0F9J9S1"/>
<dbReference type="EC" id="3.5.4.16" evidence="2"/>
<sequence length="196" mass="22362">MYEVSDAEQQKINAATHNIRSAMYELGIIQSSEETKKTPERVIKMWMASFEHIGDEYEDFHLSDNKHAYNQIIHFSNIHYVSWCAHHLLCFSGMAHVLYIPDKHLVGASKSARIVEWYSKRPQLQENLCHDIINSFVGGVKPLGAMVVLFGAHDCMRCRGVKQKDSGMTTSAVKGIFADEQDMELKGFKLIELSQR</sequence>
<gene>
    <name evidence="5" type="ORF">LCGC14_1482710</name>
</gene>
<dbReference type="GO" id="GO:0008270">
    <property type="term" value="F:zinc ion binding"/>
    <property type="evidence" value="ECO:0007669"/>
    <property type="project" value="TreeGrafter"/>
</dbReference>
<proteinExistence type="predicted"/>
<dbReference type="PANTHER" id="PTHR11109:SF7">
    <property type="entry name" value="GTP CYCLOHYDROLASE 1"/>
    <property type="match status" value="1"/>
</dbReference>
<dbReference type="GO" id="GO:0005737">
    <property type="term" value="C:cytoplasm"/>
    <property type="evidence" value="ECO:0007669"/>
    <property type="project" value="TreeGrafter"/>
</dbReference>
<dbReference type="Gene3D" id="3.30.1130.10">
    <property type="match status" value="1"/>
</dbReference>
<name>A0A0F9J9S1_9ZZZZ</name>
<feature type="domain" description="GTP cyclohydrolase I" evidence="4">
    <location>
        <begin position="17"/>
        <end position="191"/>
    </location>
</feature>
<dbReference type="InterPro" id="IPR001474">
    <property type="entry name" value="GTP_CycHdrlase_I"/>
</dbReference>
<dbReference type="Pfam" id="PF01227">
    <property type="entry name" value="GTP_cyclohydroI"/>
    <property type="match status" value="1"/>
</dbReference>
<dbReference type="GO" id="GO:0006729">
    <property type="term" value="P:tetrahydrobiopterin biosynthetic process"/>
    <property type="evidence" value="ECO:0007669"/>
    <property type="project" value="TreeGrafter"/>
</dbReference>
<comment type="caution">
    <text evidence="5">The sequence shown here is derived from an EMBL/GenBank/DDBJ whole genome shotgun (WGS) entry which is preliminary data.</text>
</comment>
<comment type="pathway">
    <text evidence="1">Cofactor biosynthesis; 7,8-dihydroneopterin triphosphate biosynthesis; 7,8-dihydroneopterin triphosphate from GTP: step 1/1.</text>
</comment>
<dbReference type="UniPathway" id="UPA00848">
    <property type="reaction ID" value="UER00151"/>
</dbReference>
<evidence type="ECO:0000256" key="2">
    <source>
        <dbReference type="ARBA" id="ARBA00012715"/>
    </source>
</evidence>
<dbReference type="GO" id="GO:0005525">
    <property type="term" value="F:GTP binding"/>
    <property type="evidence" value="ECO:0007669"/>
    <property type="project" value="TreeGrafter"/>
</dbReference>
<dbReference type="GO" id="GO:0003934">
    <property type="term" value="F:GTP cyclohydrolase I activity"/>
    <property type="evidence" value="ECO:0007669"/>
    <property type="project" value="UniProtKB-EC"/>
</dbReference>
<evidence type="ECO:0000313" key="5">
    <source>
        <dbReference type="EMBL" id="KKM66288.1"/>
    </source>
</evidence>
<accession>A0A0F9J9S1</accession>
<reference evidence="5" key="1">
    <citation type="journal article" date="2015" name="Nature">
        <title>Complex archaea that bridge the gap between prokaryotes and eukaryotes.</title>
        <authorList>
            <person name="Spang A."/>
            <person name="Saw J.H."/>
            <person name="Jorgensen S.L."/>
            <person name="Zaremba-Niedzwiedzka K."/>
            <person name="Martijn J."/>
            <person name="Lind A.E."/>
            <person name="van Eijk R."/>
            <person name="Schleper C."/>
            <person name="Guy L."/>
            <person name="Ettema T.J."/>
        </authorList>
    </citation>
    <scope>NUCLEOTIDE SEQUENCE</scope>
</reference>
<evidence type="ECO:0000256" key="3">
    <source>
        <dbReference type="ARBA" id="ARBA00022801"/>
    </source>
</evidence>
<dbReference type="GO" id="GO:0046654">
    <property type="term" value="P:tetrahydrofolate biosynthetic process"/>
    <property type="evidence" value="ECO:0007669"/>
    <property type="project" value="InterPro"/>
</dbReference>
<dbReference type="PANTHER" id="PTHR11109">
    <property type="entry name" value="GTP CYCLOHYDROLASE I"/>
    <property type="match status" value="1"/>
</dbReference>
<organism evidence="5">
    <name type="scientific">marine sediment metagenome</name>
    <dbReference type="NCBI Taxonomy" id="412755"/>
    <lineage>
        <taxon>unclassified sequences</taxon>
        <taxon>metagenomes</taxon>
        <taxon>ecological metagenomes</taxon>
    </lineage>
</organism>
<dbReference type="InterPro" id="IPR020602">
    <property type="entry name" value="GTP_CycHdrlase_I_dom"/>
</dbReference>
<protein>
    <recommendedName>
        <fullName evidence="2">GTP cyclohydrolase I</fullName>
        <ecNumber evidence="2">3.5.4.16</ecNumber>
    </recommendedName>
</protein>